<dbReference type="AlphaFoldDB" id="A0A3L7JTS4"/>
<dbReference type="Pfam" id="PF13314">
    <property type="entry name" value="DUF4083"/>
    <property type="match status" value="1"/>
</dbReference>
<dbReference type="RefSeq" id="WP_121681834.1">
    <property type="nucleotide sequence ID" value="NZ_RCVZ01000013.1"/>
</dbReference>
<name>A0A3L7JTS4_9BACI</name>
<dbReference type="EMBL" id="RCVZ01000013">
    <property type="protein sequence ID" value="RLQ93664.1"/>
    <property type="molecule type" value="Genomic_DNA"/>
</dbReference>
<keyword evidence="1" id="KW-0472">Membrane</keyword>
<keyword evidence="1" id="KW-0812">Transmembrane</keyword>
<evidence type="ECO:0000313" key="2">
    <source>
        <dbReference type="EMBL" id="RLQ93664.1"/>
    </source>
</evidence>
<reference evidence="2 3" key="1">
    <citation type="submission" date="2018-10" db="EMBL/GenBank/DDBJ databases">
        <title>Falsibacillus sp. genome draft.</title>
        <authorList>
            <person name="Shi S."/>
        </authorList>
    </citation>
    <scope>NUCLEOTIDE SEQUENCE [LARGE SCALE GENOMIC DNA]</scope>
    <source>
        <strain evidence="2 3">GY 10110</strain>
    </source>
</reference>
<dbReference type="Proteomes" id="UP000276770">
    <property type="component" value="Unassembled WGS sequence"/>
</dbReference>
<comment type="caution">
    <text evidence="2">The sequence shown here is derived from an EMBL/GenBank/DDBJ whole genome shotgun (WGS) entry which is preliminary data.</text>
</comment>
<dbReference type="InterPro" id="IPR025143">
    <property type="entry name" value="DUF4083"/>
</dbReference>
<sequence>MGAYNGGDLLFQFFSFGLIILLIVLTVFLFRSYSQRWKKLDKIEKKLDTIMEQVKKMND</sequence>
<protein>
    <submittedName>
        <fullName evidence="2">DUF4083 domain-containing protein</fullName>
    </submittedName>
</protein>
<organism evidence="2 3">
    <name type="scientific">Falsibacillus albus</name>
    <dbReference type="NCBI Taxonomy" id="2478915"/>
    <lineage>
        <taxon>Bacteria</taxon>
        <taxon>Bacillati</taxon>
        <taxon>Bacillota</taxon>
        <taxon>Bacilli</taxon>
        <taxon>Bacillales</taxon>
        <taxon>Bacillaceae</taxon>
        <taxon>Falsibacillus</taxon>
    </lineage>
</organism>
<accession>A0A3L7JTS4</accession>
<keyword evidence="1" id="KW-1133">Transmembrane helix</keyword>
<keyword evidence="3" id="KW-1185">Reference proteome</keyword>
<proteinExistence type="predicted"/>
<gene>
    <name evidence="2" type="ORF">D9X91_16920</name>
</gene>
<feature type="transmembrane region" description="Helical" evidence="1">
    <location>
        <begin position="12"/>
        <end position="30"/>
    </location>
</feature>
<evidence type="ECO:0000256" key="1">
    <source>
        <dbReference type="SAM" id="Phobius"/>
    </source>
</evidence>
<evidence type="ECO:0000313" key="3">
    <source>
        <dbReference type="Proteomes" id="UP000276770"/>
    </source>
</evidence>